<dbReference type="CDD" id="cd14869">
    <property type="entry name" value="uS7_Bacteria"/>
    <property type="match status" value="1"/>
</dbReference>
<organism evidence="9 10">
    <name type="scientific">Limisphaera ngatamarikiensis</name>
    <dbReference type="NCBI Taxonomy" id="1324935"/>
    <lineage>
        <taxon>Bacteria</taxon>
        <taxon>Pseudomonadati</taxon>
        <taxon>Verrucomicrobiota</taxon>
        <taxon>Verrucomicrobiia</taxon>
        <taxon>Limisphaerales</taxon>
        <taxon>Limisphaeraceae</taxon>
        <taxon>Limisphaera</taxon>
    </lineage>
</organism>
<dbReference type="Gene3D" id="1.10.455.10">
    <property type="entry name" value="Ribosomal protein S7 domain"/>
    <property type="match status" value="1"/>
</dbReference>
<dbReference type="GO" id="GO:0019843">
    <property type="term" value="F:rRNA binding"/>
    <property type="evidence" value="ECO:0007669"/>
    <property type="project" value="UniProtKB-UniRule"/>
</dbReference>
<reference evidence="9 10" key="1">
    <citation type="submission" date="2020-02" db="EMBL/GenBank/DDBJ databases">
        <title>Draft genome sequence of Limisphaera ngatamarikiensis NGM72.4T, a thermophilic Verrucomicrobia grouped in subdivision 3.</title>
        <authorList>
            <person name="Carere C.R."/>
            <person name="Steen J."/>
            <person name="Hugenholtz P."/>
            <person name="Stott M.B."/>
        </authorList>
    </citation>
    <scope>NUCLEOTIDE SEQUENCE [LARGE SCALE GENOMIC DNA]</scope>
    <source>
        <strain evidence="9 10">NGM72.4</strain>
    </source>
</reference>
<feature type="domain" description="Small ribosomal subunit protein uS7" evidence="8">
    <location>
        <begin position="3"/>
        <end position="150"/>
    </location>
</feature>
<dbReference type="FunFam" id="1.10.455.10:FF:000001">
    <property type="entry name" value="30S ribosomal protein S7"/>
    <property type="match status" value="1"/>
</dbReference>
<dbReference type="InterPro" id="IPR000235">
    <property type="entry name" value="Ribosomal_uS7"/>
</dbReference>
<dbReference type="InterPro" id="IPR005717">
    <property type="entry name" value="Ribosomal_uS7_bac/org-type"/>
</dbReference>
<name>A0A6M1RF68_9BACT</name>
<dbReference type="HAMAP" id="MF_00480_B">
    <property type="entry name" value="Ribosomal_uS7_B"/>
    <property type="match status" value="1"/>
</dbReference>
<dbReference type="InterPro" id="IPR023798">
    <property type="entry name" value="Ribosomal_uS7_dom"/>
</dbReference>
<dbReference type="SUPFAM" id="SSF47973">
    <property type="entry name" value="Ribosomal protein S7"/>
    <property type="match status" value="1"/>
</dbReference>
<evidence type="ECO:0000259" key="8">
    <source>
        <dbReference type="Pfam" id="PF00177"/>
    </source>
</evidence>
<protein>
    <recommendedName>
        <fullName evidence="6">Small ribosomal subunit protein uS7</fullName>
    </recommendedName>
</protein>
<keyword evidence="5 6" id="KW-0687">Ribonucleoprotein</keyword>
<dbReference type="GO" id="GO:0003735">
    <property type="term" value="F:structural constituent of ribosome"/>
    <property type="evidence" value="ECO:0007669"/>
    <property type="project" value="InterPro"/>
</dbReference>
<evidence type="ECO:0000256" key="6">
    <source>
        <dbReference type="HAMAP-Rule" id="MF_00480"/>
    </source>
</evidence>
<dbReference type="NCBIfam" id="TIGR01029">
    <property type="entry name" value="rpsG_bact"/>
    <property type="match status" value="1"/>
</dbReference>
<keyword evidence="10" id="KW-1185">Reference proteome</keyword>
<dbReference type="GO" id="GO:0006412">
    <property type="term" value="P:translation"/>
    <property type="evidence" value="ECO:0007669"/>
    <property type="project" value="UniProtKB-UniRule"/>
</dbReference>
<accession>A0A6M1RF68</accession>
<evidence type="ECO:0000256" key="3">
    <source>
        <dbReference type="ARBA" id="ARBA00022884"/>
    </source>
</evidence>
<dbReference type="PANTHER" id="PTHR11205">
    <property type="entry name" value="RIBOSOMAL PROTEIN S7"/>
    <property type="match status" value="1"/>
</dbReference>
<dbReference type="EMBL" id="JAAKYA010000027">
    <property type="protein sequence ID" value="NGO38668.1"/>
    <property type="molecule type" value="Genomic_DNA"/>
</dbReference>
<dbReference type="InterPro" id="IPR036823">
    <property type="entry name" value="Ribosomal_uS7_dom_sf"/>
</dbReference>
<dbReference type="Proteomes" id="UP000477311">
    <property type="component" value="Unassembled WGS sequence"/>
</dbReference>
<comment type="similarity">
    <text evidence="1 6 7">Belongs to the universal ribosomal protein uS7 family.</text>
</comment>
<dbReference type="GO" id="GO:0015935">
    <property type="term" value="C:small ribosomal subunit"/>
    <property type="evidence" value="ECO:0007669"/>
    <property type="project" value="InterPro"/>
</dbReference>
<dbReference type="PIRSF" id="PIRSF002122">
    <property type="entry name" value="RPS7p_RPS7a_RPS5e_RPS7o"/>
    <property type="match status" value="1"/>
</dbReference>
<comment type="subunit">
    <text evidence="6">Part of the 30S ribosomal subunit. Contacts proteins S9 and S11.</text>
</comment>
<evidence type="ECO:0000256" key="1">
    <source>
        <dbReference type="ARBA" id="ARBA00007151"/>
    </source>
</evidence>
<gene>
    <name evidence="6 9" type="primary">rpsG</name>
    <name evidence="9" type="ORF">G4L39_04560</name>
</gene>
<evidence type="ECO:0000313" key="9">
    <source>
        <dbReference type="EMBL" id="NGO38668.1"/>
    </source>
</evidence>
<evidence type="ECO:0000256" key="2">
    <source>
        <dbReference type="ARBA" id="ARBA00022730"/>
    </source>
</evidence>
<dbReference type="GO" id="GO:0000049">
    <property type="term" value="F:tRNA binding"/>
    <property type="evidence" value="ECO:0007669"/>
    <property type="project" value="UniProtKB-UniRule"/>
</dbReference>
<dbReference type="InterPro" id="IPR020606">
    <property type="entry name" value="Ribosomal_uS7_CS"/>
</dbReference>
<sequence length="157" mass="17703">MARRRRAIKRPIPPDSRYNSPLVMRLVNTVMRRGKKSLAMRIVYAALDKVAEKSGGANPLDVLQRAVENAKPRIETKARRVGGATYQVPMEVPPDRQLSLALRWIVGFADDRKGIPMKDALAAEILDAYQGQGSAIRKRDEVHKMAQANKAFAHFRW</sequence>
<proteinExistence type="inferred from homology"/>
<keyword evidence="4 6" id="KW-0689">Ribosomal protein</keyword>
<evidence type="ECO:0000256" key="5">
    <source>
        <dbReference type="ARBA" id="ARBA00023274"/>
    </source>
</evidence>
<evidence type="ECO:0000313" key="10">
    <source>
        <dbReference type="Proteomes" id="UP000477311"/>
    </source>
</evidence>
<comment type="function">
    <text evidence="6">One of the primary rRNA binding proteins, it binds directly to 16S rRNA where it nucleates assembly of the head domain of the 30S subunit. Is located at the subunit interface close to the decoding center, probably blocks exit of the E-site tRNA.</text>
</comment>
<evidence type="ECO:0000256" key="4">
    <source>
        <dbReference type="ARBA" id="ARBA00022980"/>
    </source>
</evidence>
<dbReference type="Pfam" id="PF00177">
    <property type="entry name" value="Ribosomal_S7"/>
    <property type="match status" value="1"/>
</dbReference>
<comment type="caution">
    <text evidence="9">The sequence shown here is derived from an EMBL/GenBank/DDBJ whole genome shotgun (WGS) entry which is preliminary data.</text>
</comment>
<keyword evidence="2 6" id="KW-0699">rRNA-binding</keyword>
<keyword evidence="3 6" id="KW-0694">RNA-binding</keyword>
<keyword evidence="6" id="KW-0820">tRNA-binding</keyword>
<dbReference type="RefSeq" id="WP_165106260.1">
    <property type="nucleotide sequence ID" value="NZ_JAAKYA010000027.1"/>
</dbReference>
<evidence type="ECO:0000256" key="7">
    <source>
        <dbReference type="RuleBase" id="RU003619"/>
    </source>
</evidence>
<dbReference type="AlphaFoldDB" id="A0A6M1RF68"/>
<dbReference type="PROSITE" id="PS00052">
    <property type="entry name" value="RIBOSOMAL_S7"/>
    <property type="match status" value="1"/>
</dbReference>